<evidence type="ECO:0000313" key="2">
    <source>
        <dbReference type="EMBL" id="CAJ54488.1"/>
    </source>
</evidence>
<keyword evidence="3" id="KW-1185">Reference proteome</keyword>
<dbReference type="HOGENOM" id="CLU_009583_0_4_7"/>
<dbReference type="KEGG" id="lip:LI0434"/>
<proteinExistence type="predicted"/>
<dbReference type="InterPro" id="IPR028098">
    <property type="entry name" value="Glyco_trans_4-like_N"/>
</dbReference>
<dbReference type="EMBL" id="AM180252">
    <property type="protein sequence ID" value="CAJ54488.1"/>
    <property type="molecule type" value="Genomic_DNA"/>
</dbReference>
<dbReference type="Gene3D" id="3.40.50.2000">
    <property type="entry name" value="Glycogen Phosphorylase B"/>
    <property type="match status" value="2"/>
</dbReference>
<dbReference type="PANTHER" id="PTHR12526:SF630">
    <property type="entry name" value="GLYCOSYLTRANSFERASE"/>
    <property type="match status" value="1"/>
</dbReference>
<dbReference type="eggNOG" id="COG0438">
    <property type="taxonomic scope" value="Bacteria"/>
</dbReference>
<dbReference type="CDD" id="cd03801">
    <property type="entry name" value="GT4_PimA-like"/>
    <property type="match status" value="1"/>
</dbReference>
<dbReference type="OrthoDB" id="9804196at2"/>
<dbReference type="CAZy" id="GT4">
    <property type="family name" value="Glycosyltransferase Family 4"/>
</dbReference>
<dbReference type="PANTHER" id="PTHR12526">
    <property type="entry name" value="GLYCOSYLTRANSFERASE"/>
    <property type="match status" value="1"/>
</dbReference>
<dbReference type="Pfam" id="PF13692">
    <property type="entry name" value="Glyco_trans_1_4"/>
    <property type="match status" value="1"/>
</dbReference>
<name>Q1MR88_LAWIP</name>
<gene>
    <name evidence="2" type="ordered locus">LI0434</name>
</gene>
<dbReference type="Pfam" id="PF13439">
    <property type="entry name" value="Glyco_transf_4"/>
    <property type="match status" value="1"/>
</dbReference>
<dbReference type="GO" id="GO:0016757">
    <property type="term" value="F:glycosyltransferase activity"/>
    <property type="evidence" value="ECO:0007669"/>
    <property type="project" value="UniProtKB-ARBA"/>
</dbReference>
<sequence>MLYFYIMAITTPKSLFYSTPECLRTIQVINVRWFNATAWYALELSRLLIKAGHKTLVLTLNNTETHYKAVEMGLSPIPLPLNTKCPFIFFKLIQSIYQQIKVFKPNIVNCHRGEAVFLWGILRKKGNYALVRTRGDQRLPKRNIFNKLLYRSMTDAIITTNTKMSSHITSLLNVKESLIDTIIGGVDNQRFYFSELGRRIVRSKYGFTANHFVIGLLGRFDRVKGQKELINAIALLIQEGYTSIRLLLIGFPTTISKEEVEVWIKEAKIEPYVIITGYVQSITDYLSAMDLGVIASLSSETIARAALEIIACKRPLISTNVGVMPDLLPLEALVEPGNILALKKVIQKAIVNSSWRKWLVDISSNRMKSQTSELFLSETLESYSKALSNRFHAVYG</sequence>
<reference evidence="2 3" key="1">
    <citation type="submission" date="2005-11" db="EMBL/GenBank/DDBJ databases">
        <title>The complete genome sequence of Lawsonia intracellularis: the causative agent of proliferative enteropathy.</title>
        <authorList>
            <person name="Kaur K."/>
            <person name="Zhang Q."/>
            <person name="Beckler D."/>
            <person name="Munir S."/>
            <person name="Li L."/>
            <person name="Kinsley K."/>
            <person name="Herron L."/>
            <person name="Peterson A."/>
            <person name="May B."/>
            <person name="Singh S."/>
            <person name="Gebhart C."/>
            <person name="Kapur V."/>
        </authorList>
    </citation>
    <scope>NUCLEOTIDE SEQUENCE [LARGE SCALE GENOMIC DNA]</scope>
    <source>
        <strain evidence="2 3">PHE/MN1-00</strain>
    </source>
</reference>
<dbReference type="SUPFAM" id="SSF53756">
    <property type="entry name" value="UDP-Glycosyltransferase/glycogen phosphorylase"/>
    <property type="match status" value="1"/>
</dbReference>
<accession>Q1MR88</accession>
<evidence type="ECO:0000259" key="1">
    <source>
        <dbReference type="Pfam" id="PF13439"/>
    </source>
</evidence>
<organism evidence="2 3">
    <name type="scientific">Lawsonia intracellularis (strain PHE/MN1-00)</name>
    <dbReference type="NCBI Taxonomy" id="363253"/>
    <lineage>
        <taxon>Bacteria</taxon>
        <taxon>Pseudomonadati</taxon>
        <taxon>Thermodesulfobacteriota</taxon>
        <taxon>Desulfovibrionia</taxon>
        <taxon>Desulfovibrionales</taxon>
        <taxon>Desulfovibrionaceae</taxon>
        <taxon>Lawsonia</taxon>
    </lineage>
</organism>
<feature type="domain" description="Glycosyltransferase subfamily 4-like N-terminal" evidence="1">
    <location>
        <begin position="39"/>
        <end position="190"/>
    </location>
</feature>
<dbReference type="Proteomes" id="UP000002430">
    <property type="component" value="Chromosome"/>
</dbReference>
<dbReference type="RefSeq" id="WP_011526518.1">
    <property type="nucleotide sequence ID" value="NC_008011.1"/>
</dbReference>
<dbReference type="AlphaFoldDB" id="Q1MR88"/>
<evidence type="ECO:0000313" key="3">
    <source>
        <dbReference type="Proteomes" id="UP000002430"/>
    </source>
</evidence>
<protein>
    <submittedName>
        <fullName evidence="2">Glycosyltransferase</fullName>
    </submittedName>
</protein>
<dbReference type="STRING" id="363253.LI0434"/>